<dbReference type="GeneID" id="77946674"/>
<reference evidence="3" key="1">
    <citation type="submission" date="2020-10" db="EMBL/GenBank/DDBJ databases">
        <title>The Isolation and Genome Sequence of a Novel Cyanophage S-H38 from the Yellow Sea, China.</title>
        <authorList>
            <person name="Jiang T."/>
        </authorList>
    </citation>
    <scope>NUCLEOTIDE SEQUENCE</scope>
</reference>
<sequence length="179" mass="19423">MINENVATGKAKRAKRGGIAQRVGASEKITNAEKASVATDHAAAKKKAGDDAHAAATKAGKSPYDAEYARNKAHRAYEKQQKKLNNSYIPSFAEFIYEGAAWTKKEGKSSSGGLNEKGRKSYERENPGSDLKAPSKKVGNPRRASFCARMKGMKSKLTSKKTASDPDSRINKSLRAWNC</sequence>
<feature type="domain" description="DUF6321" evidence="2">
    <location>
        <begin position="107"/>
        <end position="177"/>
    </location>
</feature>
<evidence type="ECO:0000313" key="3">
    <source>
        <dbReference type="EMBL" id="QPB07978.1"/>
    </source>
</evidence>
<accession>A0A873WDE2</accession>
<organism evidence="3 4">
    <name type="scientific">Synechococcus phage S-H38</name>
    <dbReference type="NCBI Taxonomy" id="2783673"/>
    <lineage>
        <taxon>Viruses</taxon>
        <taxon>Duplodnaviria</taxon>
        <taxon>Heunggongvirae</taxon>
        <taxon>Uroviricota</taxon>
        <taxon>Caudoviricetes</taxon>
        <taxon>Pantevenvirales</taxon>
        <taxon>Kyanoviridae</taxon>
        <taxon>Yellowseavirus</taxon>
        <taxon>Yellowseavirus thirtyeight</taxon>
    </lineage>
</organism>
<proteinExistence type="predicted"/>
<dbReference type="KEGG" id="vg:77946674"/>
<name>A0A873WDE2_9CAUD</name>
<keyword evidence="4" id="KW-1185">Reference proteome</keyword>
<feature type="region of interest" description="Disordered" evidence="1">
    <location>
        <begin position="1"/>
        <end position="67"/>
    </location>
</feature>
<feature type="compositionally biased region" description="Basic and acidic residues" evidence="1">
    <location>
        <begin position="116"/>
        <end position="127"/>
    </location>
</feature>
<dbReference type="Proteomes" id="UP000663144">
    <property type="component" value="Segment"/>
</dbReference>
<dbReference type="InterPro" id="IPR046284">
    <property type="entry name" value="DUF6321"/>
</dbReference>
<evidence type="ECO:0000256" key="1">
    <source>
        <dbReference type="SAM" id="MobiDB-lite"/>
    </source>
</evidence>
<dbReference type="Pfam" id="PF19846">
    <property type="entry name" value="DUF6321"/>
    <property type="match status" value="1"/>
</dbReference>
<protein>
    <recommendedName>
        <fullName evidence="2">DUF6321 domain-containing protein</fullName>
    </recommendedName>
</protein>
<dbReference type="RefSeq" id="YP_010670469.1">
    <property type="nucleotide sequence ID" value="NC_070964.1"/>
</dbReference>
<evidence type="ECO:0000259" key="2">
    <source>
        <dbReference type="Pfam" id="PF19846"/>
    </source>
</evidence>
<dbReference type="EMBL" id="MW117965">
    <property type="protein sequence ID" value="QPB07978.1"/>
    <property type="molecule type" value="Genomic_DNA"/>
</dbReference>
<evidence type="ECO:0000313" key="4">
    <source>
        <dbReference type="Proteomes" id="UP000663144"/>
    </source>
</evidence>
<feature type="region of interest" description="Disordered" evidence="1">
    <location>
        <begin position="105"/>
        <end position="179"/>
    </location>
</feature>